<dbReference type="Proteomes" id="UP000057981">
    <property type="component" value="Chromosome"/>
</dbReference>
<accession>A0A0P0DBT3</accession>
<dbReference type="KEGG" id="ahz:APS56_09960"/>
<dbReference type="AlphaFoldDB" id="A0A0P0DBT3"/>
<evidence type="ECO:0000313" key="1">
    <source>
        <dbReference type="EMBL" id="ALJ05423.1"/>
    </source>
</evidence>
<keyword evidence="2" id="KW-1185">Reference proteome</keyword>
<organism evidence="1 2">
    <name type="scientific">Pseudalgibacter alginicilyticus</name>
    <dbReference type="NCBI Taxonomy" id="1736674"/>
    <lineage>
        <taxon>Bacteria</taxon>
        <taxon>Pseudomonadati</taxon>
        <taxon>Bacteroidota</taxon>
        <taxon>Flavobacteriia</taxon>
        <taxon>Flavobacteriales</taxon>
        <taxon>Flavobacteriaceae</taxon>
        <taxon>Pseudalgibacter</taxon>
    </lineage>
</organism>
<dbReference type="STRING" id="1736674.APS56_09960"/>
<protein>
    <recommendedName>
        <fullName evidence="3">Fibronectin type-III domain-containing protein</fullName>
    </recommendedName>
</protein>
<proteinExistence type="predicted"/>
<dbReference type="EMBL" id="CP012898">
    <property type="protein sequence ID" value="ALJ05423.1"/>
    <property type="molecule type" value="Genomic_DNA"/>
</dbReference>
<name>A0A0P0DBT3_9FLAO</name>
<sequence>MNDLHQQYLDRGEIIYPAKPDSLISFSGENRIKLQWYVYSDLSIKTARIFWNDKADSLDISISVTPSQTDTISAIVENLPEGGYIFDVYNIDAYGNKSIPVIRTGKSLGDIYKSSLNNRNILSYEITTDNLVLTMSSSDPADYIDSEFKYYDSNNVVHEVKLSDNDNLQSISISLEDIDISKNLQYRSVYQAFDNSIDLFYTDYAEFVIEE</sequence>
<gene>
    <name evidence="1" type="ORF">APS56_09960</name>
</gene>
<evidence type="ECO:0000313" key="2">
    <source>
        <dbReference type="Proteomes" id="UP000057981"/>
    </source>
</evidence>
<reference evidence="1 2" key="1">
    <citation type="submission" date="2015-10" db="EMBL/GenBank/DDBJ databases">
        <authorList>
            <person name="Gilbert D.G."/>
        </authorList>
    </citation>
    <scope>NUCLEOTIDE SEQUENCE [LARGE SCALE GENOMIC DNA]</scope>
    <source>
        <strain evidence="2">HZ-22</strain>
    </source>
</reference>
<dbReference type="Pfam" id="PF16389">
    <property type="entry name" value="DUF4998"/>
    <property type="match status" value="1"/>
</dbReference>
<evidence type="ECO:0008006" key="3">
    <source>
        <dbReference type="Google" id="ProtNLM"/>
    </source>
</evidence>